<name>A0A0G2SS49_9CAUD</name>
<dbReference type="GeneID" id="26622875"/>
<dbReference type="OrthoDB" id="28432at10239"/>
<protein>
    <submittedName>
        <fullName evidence="2">Uncharacterized protein</fullName>
    </submittedName>
</protein>
<keyword evidence="1" id="KW-1133">Transmembrane helix</keyword>
<evidence type="ECO:0000313" key="2">
    <source>
        <dbReference type="EMBL" id="AKA61938.1"/>
    </source>
</evidence>
<dbReference type="RefSeq" id="YP_009195494.1">
    <property type="nucleotide sequence ID" value="NC_028762.1"/>
</dbReference>
<evidence type="ECO:0000256" key="1">
    <source>
        <dbReference type="SAM" id="Phobius"/>
    </source>
</evidence>
<accession>A0A0G2SS49</accession>
<feature type="transmembrane region" description="Helical" evidence="1">
    <location>
        <begin position="143"/>
        <end position="165"/>
    </location>
</feature>
<feature type="transmembrane region" description="Helical" evidence="1">
    <location>
        <begin position="171"/>
        <end position="193"/>
    </location>
</feature>
<sequence length="242" mass="27386">MYTIELFINDGNTPKWHRLNTEWETKEEATKVANVLIENVKDLKHDIVVYSNGDVHGTNFKVVGIKYRVWGSDIVDIRLANVAPKIEIKKDSWHYKLTKLITPKDSMPKSICGYFWNLLGRGLFTVLLISAVALIFGNLGGTVLINILASFGITLGTGLTIGAYILGAILFAVLGALVFLIVVGGVWLFADFLPRKMAQRRLKKRLEHQTNIQKDIEVREKSLSDEIHESFKNKHCNFIEFK</sequence>
<keyword evidence="1" id="KW-0472">Membrane</keyword>
<feature type="transmembrane region" description="Helical" evidence="1">
    <location>
        <begin position="114"/>
        <end position="136"/>
    </location>
</feature>
<keyword evidence="3" id="KW-1185">Reference proteome</keyword>
<proteinExistence type="predicted"/>
<reference evidence="2 3" key="1">
    <citation type="submission" date="2015-03" db="EMBL/GenBank/DDBJ databases">
        <authorList>
            <person name="Melo L.D.R."/>
            <person name="Veiga P."/>
            <person name="Cerca N."/>
            <person name="Kropinski A.M."/>
            <person name="Azeredo J."/>
            <person name="Almeida C."/>
            <person name="Sillankorva S."/>
        </authorList>
    </citation>
    <scope>NUCLEOTIDE SEQUENCE [LARGE SCALE GENOMIC DNA]</scope>
</reference>
<organism evidence="2 3">
    <name type="scientific">Proteus phage vB_PmiM_Pm5461</name>
    <dbReference type="NCBI Taxonomy" id="1636250"/>
    <lineage>
        <taxon>Viruses</taxon>
        <taxon>Duplodnaviria</taxon>
        <taxon>Heunggongvirae</taxon>
        <taxon>Uroviricota</taxon>
        <taxon>Caudoviricetes</taxon>
        <taxon>Pantevenvirales</taxon>
        <taxon>Straboviridae</taxon>
        <taxon>Bragavirus</taxon>
        <taxon>Bragavirus pm5461</taxon>
    </lineage>
</organism>
<dbReference type="Proteomes" id="UP000202749">
    <property type="component" value="Segment"/>
</dbReference>
<gene>
    <name evidence="2" type="ORF">Pm5461_076</name>
</gene>
<evidence type="ECO:0000313" key="3">
    <source>
        <dbReference type="Proteomes" id="UP000202749"/>
    </source>
</evidence>
<dbReference type="KEGG" id="vg:26622875"/>
<dbReference type="EMBL" id="KP890823">
    <property type="protein sequence ID" value="AKA61938.1"/>
    <property type="molecule type" value="Genomic_DNA"/>
</dbReference>
<keyword evidence="1" id="KW-0812">Transmembrane</keyword>